<evidence type="ECO:0000313" key="1">
    <source>
        <dbReference type="EMBL" id="BDP44847.1"/>
    </source>
</evidence>
<organism evidence="1 2">
    <name type="scientific">Deinococcus aetherius</name>
    <dbReference type="NCBI Taxonomy" id="200252"/>
    <lineage>
        <taxon>Bacteria</taxon>
        <taxon>Thermotogati</taxon>
        <taxon>Deinococcota</taxon>
        <taxon>Deinococci</taxon>
        <taxon>Deinococcales</taxon>
        <taxon>Deinococcaceae</taxon>
        <taxon>Deinococcus</taxon>
    </lineage>
</organism>
<gene>
    <name evidence="1" type="ORF">DAETH_48160</name>
</gene>
<dbReference type="EMBL" id="AP026564">
    <property type="protein sequence ID" value="BDP44847.1"/>
    <property type="molecule type" value="Genomic_DNA"/>
</dbReference>
<sequence>MRQLTLPELREAVEWALADADVVLGTYRYPGGQETPALHVGDPPEGVTVRGLEILIPATPEPTVISTFAGAITIDHYPVRAVSHDGRTLTPVWQALATAFRGTPAPQVLQATDRYPDQMLVTITP</sequence>
<keyword evidence="1" id="KW-0614">Plasmid</keyword>
<reference evidence="1" key="1">
    <citation type="submission" date="2022-07" db="EMBL/GenBank/DDBJ databases">
        <title>Complete Genome Sequence of the Radioresistant Bacterium Deinococcus aetherius ST0316, Isolated from the Air Dust collected in Lower Stratosphere above Japan.</title>
        <authorList>
            <person name="Satoh K."/>
            <person name="Hagiwara K."/>
            <person name="Katsumata K."/>
            <person name="Kubo A."/>
            <person name="Yokobori S."/>
            <person name="Yamagishi A."/>
            <person name="Oono Y."/>
            <person name="Narumi I."/>
        </authorList>
    </citation>
    <scope>NUCLEOTIDE SEQUENCE</scope>
    <source>
        <strain evidence="1">ST0316</strain>
        <plasmid evidence="1">pDAETH-4</plasmid>
    </source>
</reference>
<evidence type="ECO:0000313" key="2">
    <source>
        <dbReference type="Proteomes" id="UP001064971"/>
    </source>
</evidence>
<accession>A0ABM8AM66</accession>
<keyword evidence="2" id="KW-1185">Reference proteome</keyword>
<dbReference type="RefSeq" id="WP_264778974.1">
    <property type="nucleotide sequence ID" value="NZ_AP026564.1"/>
</dbReference>
<evidence type="ECO:0008006" key="3">
    <source>
        <dbReference type="Google" id="ProtNLM"/>
    </source>
</evidence>
<name>A0ABM8AM66_9DEIO</name>
<dbReference type="Proteomes" id="UP001064971">
    <property type="component" value="Plasmid pDAETH-4"/>
</dbReference>
<proteinExistence type="predicted"/>
<protein>
    <recommendedName>
        <fullName evidence="3">DUF3168 domain-containing protein</fullName>
    </recommendedName>
</protein>
<geneLocation type="plasmid" evidence="1 2">
    <name>pDAETH-4</name>
</geneLocation>